<evidence type="ECO:0000313" key="1">
    <source>
        <dbReference type="EMBL" id="CAA33011.1"/>
    </source>
</evidence>
<organism evidence="1">
    <name type="scientific">Enterobacteria phage T4</name>
    <name type="common">Bacteriophage T4</name>
    <dbReference type="NCBI Taxonomy" id="10665"/>
    <lineage>
        <taxon>Viruses</taxon>
        <taxon>Duplodnaviria</taxon>
        <taxon>Heunggongvirae</taxon>
        <taxon>Uroviricota</taxon>
        <taxon>Caudoviricetes</taxon>
        <taxon>Pantevenvirales</taxon>
        <taxon>Straboviridae</taxon>
        <taxon>Tevenvirinae</taxon>
        <taxon>Tequatrovirus</taxon>
    </lineage>
</organism>
<dbReference type="EMBL" id="X14869">
    <property type="protein sequence ID" value="CAA33011.1"/>
    <property type="molecule type" value="Genomic_DNA"/>
</dbReference>
<sequence>MSDLIGESIRSAASGLTSSSSYFNPSAASAASIKSLIDNPSVSGIGSLASFWRASSISTTILSKDLFFLTFIPNCSAYSANLALASLLSSRAFSSAI</sequence>
<reference evidence="1" key="1">
    <citation type="submission" date="1981-03" db="EMBL/GenBank/DDBJ databases">
        <authorList>
            <person name="Kaliman A."/>
        </authorList>
    </citation>
    <scope>NUCLEOTIDE SEQUENCE</scope>
</reference>
<proteinExistence type="predicted"/>
<accession>Q37881</accession>
<reference evidence="1" key="2">
    <citation type="journal article" date="1990" name="Nucleic Acids Res.">
        <title>The nucleotide sequence of the region of bacteriophage T4 inh(lip)-hoc genes.</title>
        <authorList>
            <person name="Kaliman A.V."/>
            <person name="Khasanova M.A."/>
            <person name="Kryukov V.M."/>
            <person name="Tanyashin V.I."/>
            <person name="Bayev A.A."/>
        </authorList>
    </citation>
    <scope>NUCLEOTIDE SEQUENCE</scope>
</reference>
<organismHost>
    <name type="scientific">Escherichia coli</name>
    <dbReference type="NCBI Taxonomy" id="562"/>
</organismHost>
<dbReference type="PIR" id="JQ0564">
    <property type="entry name" value="S10495"/>
</dbReference>
<protein>
    <submittedName>
        <fullName evidence="1">ORF 2</fullName>
    </submittedName>
</protein>
<name>Q37881_BPT4</name>